<feature type="non-terminal residue" evidence="1">
    <location>
        <position position="110"/>
    </location>
</feature>
<protein>
    <submittedName>
        <fullName evidence="1">Uncharacterized protein</fullName>
    </submittedName>
</protein>
<dbReference type="HOGENOM" id="CLU_2190109_0_0_1"/>
<dbReference type="KEGG" id="bor:COCMIDRAFT_49237"/>
<feature type="non-terminal residue" evidence="1">
    <location>
        <position position="1"/>
    </location>
</feature>
<reference evidence="1 2" key="1">
    <citation type="journal article" date="2013" name="PLoS Genet.">
        <title>Comparative genome structure, secondary metabolite, and effector coding capacity across Cochliobolus pathogens.</title>
        <authorList>
            <person name="Condon B.J."/>
            <person name="Leng Y."/>
            <person name="Wu D."/>
            <person name="Bushley K.E."/>
            <person name="Ohm R.A."/>
            <person name="Otillar R."/>
            <person name="Martin J."/>
            <person name="Schackwitz W."/>
            <person name="Grimwood J."/>
            <person name="MohdZainudin N."/>
            <person name="Xue C."/>
            <person name="Wang R."/>
            <person name="Manning V.A."/>
            <person name="Dhillon B."/>
            <person name="Tu Z.J."/>
            <person name="Steffenson B.J."/>
            <person name="Salamov A."/>
            <person name="Sun H."/>
            <person name="Lowry S."/>
            <person name="LaButti K."/>
            <person name="Han J."/>
            <person name="Copeland A."/>
            <person name="Lindquist E."/>
            <person name="Barry K."/>
            <person name="Schmutz J."/>
            <person name="Baker S.E."/>
            <person name="Ciuffetti L.M."/>
            <person name="Grigoriev I.V."/>
            <person name="Zhong S."/>
            <person name="Turgeon B.G."/>
        </authorList>
    </citation>
    <scope>NUCLEOTIDE SEQUENCE [LARGE SCALE GENOMIC DNA]</scope>
    <source>
        <strain evidence="1 2">ATCC 44560</strain>
    </source>
</reference>
<organism evidence="1 2">
    <name type="scientific">Bipolaris oryzae ATCC 44560</name>
    <dbReference type="NCBI Taxonomy" id="930090"/>
    <lineage>
        <taxon>Eukaryota</taxon>
        <taxon>Fungi</taxon>
        <taxon>Dikarya</taxon>
        <taxon>Ascomycota</taxon>
        <taxon>Pezizomycotina</taxon>
        <taxon>Dothideomycetes</taxon>
        <taxon>Pleosporomycetidae</taxon>
        <taxon>Pleosporales</taxon>
        <taxon>Pleosporineae</taxon>
        <taxon>Pleosporaceae</taxon>
        <taxon>Bipolaris</taxon>
    </lineage>
</organism>
<gene>
    <name evidence="1" type="ORF">COCMIDRAFT_49237</name>
</gene>
<dbReference type="STRING" id="930090.W6Z356"/>
<evidence type="ECO:0000313" key="2">
    <source>
        <dbReference type="Proteomes" id="UP000054032"/>
    </source>
</evidence>
<dbReference type="GeneID" id="19124430"/>
<accession>W6Z356</accession>
<keyword evidence="2" id="KW-1185">Reference proteome</keyword>
<name>W6Z356_COCMI</name>
<sequence length="110" mass="12908">EEDVPLFNLDLLNIKPADRQWFMDVNIAVRELANSPDNPKDYSYIRRVVSNAAHILNDEVKHYEWARKLDPLIIWVSCMVHTVSRQLYRAAEKSCDPLDVIDEFLKSYIC</sequence>
<proteinExistence type="predicted"/>
<dbReference type="Proteomes" id="UP000054032">
    <property type="component" value="Unassembled WGS sequence"/>
</dbReference>
<dbReference type="AlphaFoldDB" id="W6Z356"/>
<dbReference type="RefSeq" id="XP_007689328.1">
    <property type="nucleotide sequence ID" value="XM_007691138.1"/>
</dbReference>
<dbReference type="OrthoDB" id="16547at2759"/>
<dbReference type="EMBL" id="KI964010">
    <property type="protein sequence ID" value="EUC44158.1"/>
    <property type="molecule type" value="Genomic_DNA"/>
</dbReference>
<evidence type="ECO:0000313" key="1">
    <source>
        <dbReference type="EMBL" id="EUC44158.1"/>
    </source>
</evidence>